<dbReference type="InterPro" id="IPR036318">
    <property type="entry name" value="FAD-bd_PCMH-like_sf"/>
</dbReference>
<dbReference type="Gene3D" id="3.40.462.20">
    <property type="match status" value="1"/>
</dbReference>
<dbReference type="Pfam" id="PF01565">
    <property type="entry name" value="FAD_binding_4"/>
    <property type="match status" value="1"/>
</dbReference>
<evidence type="ECO:0000256" key="5">
    <source>
        <dbReference type="ARBA" id="ARBA00023002"/>
    </source>
</evidence>
<accession>A0A074RKB7</accession>
<evidence type="ECO:0000256" key="1">
    <source>
        <dbReference type="ARBA" id="ARBA00001974"/>
    </source>
</evidence>
<evidence type="ECO:0000259" key="6">
    <source>
        <dbReference type="PROSITE" id="PS51387"/>
    </source>
</evidence>
<dbReference type="InterPro" id="IPR006094">
    <property type="entry name" value="Oxid_FAD_bind_N"/>
</dbReference>
<keyword evidence="3" id="KW-0285">Flavoprotein</keyword>
<dbReference type="InterPro" id="IPR016167">
    <property type="entry name" value="FAD-bd_PCMH_sub1"/>
</dbReference>
<comment type="caution">
    <text evidence="7">The sequence shown here is derived from an EMBL/GenBank/DDBJ whole genome shotgun (WGS) entry which is preliminary data.</text>
</comment>
<evidence type="ECO:0000313" key="7">
    <source>
        <dbReference type="EMBL" id="KEP45163.1"/>
    </source>
</evidence>
<dbReference type="InterPro" id="IPR012951">
    <property type="entry name" value="BBE"/>
</dbReference>
<keyword evidence="5" id="KW-0560">Oxidoreductase</keyword>
<dbReference type="Gene3D" id="3.30.43.10">
    <property type="entry name" value="Uridine Diphospho-n-acetylenolpyruvylglucosamine Reductase, domain 2"/>
    <property type="match status" value="1"/>
</dbReference>
<evidence type="ECO:0000313" key="8">
    <source>
        <dbReference type="Proteomes" id="UP000027456"/>
    </source>
</evidence>
<keyword evidence="8" id="KW-1185">Reference proteome</keyword>
<dbReference type="GO" id="GO:0071949">
    <property type="term" value="F:FAD binding"/>
    <property type="evidence" value="ECO:0007669"/>
    <property type="project" value="InterPro"/>
</dbReference>
<dbReference type="InterPro" id="IPR050416">
    <property type="entry name" value="FAD-linked_Oxidoreductase"/>
</dbReference>
<protein>
    <submittedName>
        <fullName evidence="7">FAD-binding domain protein</fullName>
    </submittedName>
</protein>
<evidence type="ECO:0000256" key="4">
    <source>
        <dbReference type="ARBA" id="ARBA00022827"/>
    </source>
</evidence>
<keyword evidence="4" id="KW-0274">FAD</keyword>
<dbReference type="AlphaFoldDB" id="A0A074RKB7"/>
<dbReference type="Gene3D" id="3.30.465.10">
    <property type="match status" value="1"/>
</dbReference>
<dbReference type="Pfam" id="PF08031">
    <property type="entry name" value="BBE"/>
    <property type="match status" value="1"/>
</dbReference>
<dbReference type="Proteomes" id="UP000027456">
    <property type="component" value="Unassembled WGS sequence"/>
</dbReference>
<dbReference type="SUPFAM" id="SSF56176">
    <property type="entry name" value="FAD-binding/transporter-associated domain-like"/>
    <property type="match status" value="1"/>
</dbReference>
<dbReference type="PANTHER" id="PTHR42973">
    <property type="entry name" value="BINDING OXIDOREDUCTASE, PUTATIVE (AFU_ORTHOLOGUE AFUA_1G17690)-RELATED"/>
    <property type="match status" value="1"/>
</dbReference>
<name>A0A074RKB7_9AGAM</name>
<reference evidence="7 8" key="1">
    <citation type="submission" date="2013-12" db="EMBL/GenBank/DDBJ databases">
        <authorList>
            <person name="Cubeta M."/>
            <person name="Pakala S."/>
            <person name="Fedorova N."/>
            <person name="Thomas E."/>
            <person name="Dean R."/>
            <person name="Jabaji S."/>
            <person name="Neate S."/>
            <person name="Toda T."/>
            <person name="Tavantzis S."/>
            <person name="Vilgalys R."/>
            <person name="Bharathan N."/>
            <person name="Pakala S."/>
            <person name="Losada L.S."/>
            <person name="Zafar N."/>
            <person name="Nierman W."/>
        </authorList>
    </citation>
    <scope>NUCLEOTIDE SEQUENCE [LARGE SCALE GENOMIC DNA]</scope>
    <source>
        <strain evidence="7 8">123E</strain>
    </source>
</reference>
<evidence type="ECO:0000256" key="3">
    <source>
        <dbReference type="ARBA" id="ARBA00022630"/>
    </source>
</evidence>
<dbReference type="HOGENOM" id="CLU_018354_10_2_1"/>
<proteinExistence type="inferred from homology"/>
<dbReference type="STRING" id="1423351.A0A074RKB7"/>
<dbReference type="InterPro" id="IPR016166">
    <property type="entry name" value="FAD-bd_PCMH"/>
</dbReference>
<dbReference type="PROSITE" id="PS51387">
    <property type="entry name" value="FAD_PCMH"/>
    <property type="match status" value="1"/>
</dbReference>
<dbReference type="OrthoDB" id="415825at2759"/>
<dbReference type="GO" id="GO:0016491">
    <property type="term" value="F:oxidoreductase activity"/>
    <property type="evidence" value="ECO:0007669"/>
    <property type="project" value="UniProtKB-KW"/>
</dbReference>
<dbReference type="PANTHER" id="PTHR42973:SF39">
    <property type="entry name" value="FAD-BINDING PCMH-TYPE DOMAIN-CONTAINING PROTEIN"/>
    <property type="match status" value="1"/>
</dbReference>
<comment type="similarity">
    <text evidence="2">Belongs to the oxygen-dependent FAD-linked oxidoreductase family.</text>
</comment>
<gene>
    <name evidence="7" type="ORF">V565_309530</name>
</gene>
<organism evidence="7 8">
    <name type="scientific">Rhizoctonia solani 123E</name>
    <dbReference type="NCBI Taxonomy" id="1423351"/>
    <lineage>
        <taxon>Eukaryota</taxon>
        <taxon>Fungi</taxon>
        <taxon>Dikarya</taxon>
        <taxon>Basidiomycota</taxon>
        <taxon>Agaricomycotina</taxon>
        <taxon>Agaricomycetes</taxon>
        <taxon>Cantharellales</taxon>
        <taxon>Ceratobasidiaceae</taxon>
        <taxon>Rhizoctonia</taxon>
    </lineage>
</organism>
<comment type="cofactor">
    <cofactor evidence="1">
        <name>FAD</name>
        <dbReference type="ChEBI" id="CHEBI:57692"/>
    </cofactor>
</comment>
<dbReference type="EMBL" id="AZST01002165">
    <property type="protein sequence ID" value="KEP45163.1"/>
    <property type="molecule type" value="Genomic_DNA"/>
</dbReference>
<feature type="domain" description="FAD-binding PCMH-type" evidence="6">
    <location>
        <begin position="61"/>
        <end position="247"/>
    </location>
</feature>
<dbReference type="InterPro" id="IPR016169">
    <property type="entry name" value="FAD-bd_PCMH_sub2"/>
</dbReference>
<evidence type="ECO:0000256" key="2">
    <source>
        <dbReference type="ARBA" id="ARBA00005466"/>
    </source>
</evidence>
<sequence length="662" mass="72163">MPVIFYRNPHPTQALNQVDNVAVEVSDDEFNAFQTGLPESQVLLAGNISYERTVFVGNLLYRLKSPSVTIRPGNEDEVVRVVNFCRDNGVHLTVKNGGHSYAAHGLNDSGIVMCMDKLNRVSINEDSSAVTIGAGAIWKHVYDQFVGRNKANIVVGGQCPYVGVSGFTMGGGLSPFSRSYGLGIDNVLEIRVVTANGDIQTIVKAINPEGLAPEEMDNDQKLLWGVCGGGGGNFGVLLEFKSRVYPLNNPSGQVVCGQLIWNLRYPESRARFNAALAAFNAMDCPNALTVDGLWRANGDELKGYLTVIYNGTWANCIADLAGFVDLNMNTDEHLGRRPDVVDLKEMMWSDWVHKEDGWGLKSGIFHRHISFILGQDAITPAFVNQVYGLMETARTRFPKAHLLWGHIGGATAVPAANATPFPWREGRYVFNLKVGWRDPRDGAAADEFLNAARLTLSAHAVGPAHEAAYLNYIDPQLPNWQQSYYGENYPRLRTIKSVWDPDNFFRFDQAIELPGDAVVPGAPADPGVIAAIPVLLEGVIAPIPALPEAVIAPIPVHGPGAAINLGLGISSQPILDPTSTNVPWTTINPNPSMGVSNVIAESRPILPGTSINPSKGVSNVVAESRPDWARYAVPNPQDFQNLANMDEDDIYRMMRDTRMKKV</sequence>